<comment type="similarity">
    <text evidence="1">Belongs to the intimin/invasin family.</text>
</comment>
<dbReference type="EMBL" id="FMZM01000007">
    <property type="protein sequence ID" value="SDD29836.1"/>
    <property type="molecule type" value="Genomic_DNA"/>
</dbReference>
<accession>A0A1G6TMX6</accession>
<dbReference type="SUPFAM" id="SSF49373">
    <property type="entry name" value="Invasin/intimin cell-adhesion fragments"/>
    <property type="match status" value="1"/>
</dbReference>
<dbReference type="InterPro" id="IPR008964">
    <property type="entry name" value="Invasin/intimin_cell_adhesion"/>
</dbReference>
<sequence length="744" mass="75885">MKLSRTLRGTSLAVAAVLAASTASALCSPASAASVRSLVAASADGLVFDLDEYDAGDVTVQLRDSVAGPVDADDTQDLRYRWKVTPFDKTVPAITLPATGFDTVTDDVTGAFTVPLPAGQPSGTYVLTAGLGATGTGTGAIAEKVLLTVKAGQAALTLGAGESLRAPAGDDVTVTGALALEDGTGLVGRVVDLELTRGAAGTDPRADAGFVPAVAGAPLETTRQLTTAAAGAISVVVSDPEEAGQGTELGGVLAATTVEDVDLDDPAADTTLALDLVSLVPPVDSTVTMGDPGDGKPGEVLGSTVTVLAPDDSFDVDPDVEGVQGDADADPDPVEGQVLALGVDHGFFTDGEVTLPTEVGAPAGTWTDLGKKVELVTAADGTSSYDVAIARDKAFDKDGKLAATVSAAADKTGATATADWDTAAPLNGRVALVLSPKGEQDGPVAPAQAGTRTYYEVYAQDQFGNPVGGEPIDLSYAGNLDDWDYSDDFMVSDFDQAGDIWVVSFENADIELTGTWNDAPTLTYTDTLGGTAADTAAAVGTATARFYELDFGRSRFALQSSATGMVPIGTAVRQTVRVTDQRGNPVPGYQVQFFRLGPDGGTSEPRAVVSTNARGEAAYTFVGSAAGRAQVTATVSDGFRSRTLTGGASFGHRVSATLRGSKAASRKDQVTVTAPRTAAKARVVLYRVQGSKRIAVARGVLSGKGTVDLAVRDRNGKRKKTTYVAVVAATGTTFAAQTNTVRVK</sequence>
<evidence type="ECO:0000313" key="4">
    <source>
        <dbReference type="Proteomes" id="UP000199034"/>
    </source>
</evidence>
<dbReference type="Gene3D" id="2.60.40.10">
    <property type="entry name" value="Immunoglobulins"/>
    <property type="match status" value="1"/>
</dbReference>
<organism evidence="3 4">
    <name type="scientific">Nocardioides lianchengensis</name>
    <dbReference type="NCBI Taxonomy" id="1045774"/>
    <lineage>
        <taxon>Bacteria</taxon>
        <taxon>Bacillati</taxon>
        <taxon>Actinomycetota</taxon>
        <taxon>Actinomycetes</taxon>
        <taxon>Propionibacteriales</taxon>
        <taxon>Nocardioidaceae</taxon>
        <taxon>Nocardioides</taxon>
    </lineage>
</organism>
<dbReference type="InterPro" id="IPR013783">
    <property type="entry name" value="Ig-like_fold"/>
</dbReference>
<dbReference type="OrthoDB" id="3791003at2"/>
<evidence type="ECO:0000256" key="1">
    <source>
        <dbReference type="ARBA" id="ARBA00010116"/>
    </source>
</evidence>
<dbReference type="SMART" id="SM00634">
    <property type="entry name" value="BID_1"/>
    <property type="match status" value="1"/>
</dbReference>
<feature type="signal peptide" evidence="2">
    <location>
        <begin position="1"/>
        <end position="25"/>
    </location>
</feature>
<dbReference type="InterPro" id="IPR003344">
    <property type="entry name" value="Big_1_dom"/>
</dbReference>
<feature type="chain" id="PRO_5039199200" evidence="2">
    <location>
        <begin position="26"/>
        <end position="744"/>
    </location>
</feature>
<protein>
    <submittedName>
        <fullName evidence="3">Ig-like domain (Group 1)</fullName>
    </submittedName>
</protein>
<dbReference type="AlphaFoldDB" id="A0A1G6TMX6"/>
<dbReference type="Proteomes" id="UP000199034">
    <property type="component" value="Unassembled WGS sequence"/>
</dbReference>
<gene>
    <name evidence="3" type="ORF">SAMN05421872_107117</name>
</gene>
<keyword evidence="4" id="KW-1185">Reference proteome</keyword>
<dbReference type="Pfam" id="PF02369">
    <property type="entry name" value="Big_1"/>
    <property type="match status" value="1"/>
</dbReference>
<dbReference type="RefSeq" id="WP_090856974.1">
    <property type="nucleotide sequence ID" value="NZ_FMZM01000007.1"/>
</dbReference>
<proteinExistence type="inferred from homology"/>
<evidence type="ECO:0000313" key="3">
    <source>
        <dbReference type="EMBL" id="SDD29836.1"/>
    </source>
</evidence>
<evidence type="ECO:0000256" key="2">
    <source>
        <dbReference type="SAM" id="SignalP"/>
    </source>
</evidence>
<reference evidence="3 4" key="1">
    <citation type="submission" date="2016-10" db="EMBL/GenBank/DDBJ databases">
        <authorList>
            <person name="de Groot N.N."/>
        </authorList>
    </citation>
    <scope>NUCLEOTIDE SEQUENCE [LARGE SCALE GENOMIC DNA]</scope>
    <source>
        <strain evidence="3 4">CGMCC 4.6858</strain>
    </source>
</reference>
<keyword evidence="2" id="KW-0732">Signal</keyword>
<name>A0A1G6TMX6_9ACTN</name>
<dbReference type="GO" id="GO:0005975">
    <property type="term" value="P:carbohydrate metabolic process"/>
    <property type="evidence" value="ECO:0007669"/>
    <property type="project" value="UniProtKB-ARBA"/>
</dbReference>